<dbReference type="InterPro" id="IPR036388">
    <property type="entry name" value="WH-like_DNA-bd_sf"/>
</dbReference>
<dbReference type="Pfam" id="PF12802">
    <property type="entry name" value="MarR_2"/>
    <property type="match status" value="1"/>
</dbReference>
<dbReference type="SUPFAM" id="SSF46785">
    <property type="entry name" value="Winged helix' DNA-binding domain"/>
    <property type="match status" value="1"/>
</dbReference>
<dbReference type="GO" id="GO:0003700">
    <property type="term" value="F:DNA-binding transcription factor activity"/>
    <property type="evidence" value="ECO:0007669"/>
    <property type="project" value="InterPro"/>
</dbReference>
<dbReference type="PROSITE" id="PS50995">
    <property type="entry name" value="HTH_MARR_2"/>
    <property type="match status" value="1"/>
</dbReference>
<dbReference type="Proteomes" id="UP000552097">
    <property type="component" value="Unassembled WGS sequence"/>
</dbReference>
<evidence type="ECO:0000313" key="6">
    <source>
        <dbReference type="Proteomes" id="UP000552097"/>
    </source>
</evidence>
<keyword evidence="3" id="KW-0804">Transcription</keyword>
<evidence type="ECO:0000256" key="1">
    <source>
        <dbReference type="ARBA" id="ARBA00023015"/>
    </source>
</evidence>
<evidence type="ECO:0000259" key="4">
    <source>
        <dbReference type="PROSITE" id="PS50995"/>
    </source>
</evidence>
<sequence>MRRGERKLTHPDLGVLTSRLLLAVQEELFDTLARQGFPDLRPLHGAVLAYLDPEGTRATDIARRSGQHKQVVGKVLDELEALGYVTRHPDPCDRRAKLVMPTERGLDQMVQADAIMAAIEQRNAERVGCDGFGEFKRLFGRITENQRAWRGDLPSE</sequence>
<dbReference type="Gene3D" id="1.10.10.10">
    <property type="entry name" value="Winged helix-like DNA-binding domain superfamily/Winged helix DNA-binding domain"/>
    <property type="match status" value="1"/>
</dbReference>
<keyword evidence="6" id="KW-1185">Reference proteome</keyword>
<feature type="domain" description="HTH marR-type" evidence="4">
    <location>
        <begin position="10"/>
        <end position="144"/>
    </location>
</feature>
<name>A0A7W9HH96_9PSEU</name>
<dbReference type="SMART" id="SM00347">
    <property type="entry name" value="HTH_MARR"/>
    <property type="match status" value="1"/>
</dbReference>
<dbReference type="GO" id="GO:0006950">
    <property type="term" value="P:response to stress"/>
    <property type="evidence" value="ECO:0007669"/>
    <property type="project" value="TreeGrafter"/>
</dbReference>
<dbReference type="InterPro" id="IPR023187">
    <property type="entry name" value="Tscrpt_reg_MarR-type_CS"/>
</dbReference>
<keyword evidence="1" id="KW-0805">Transcription regulation</keyword>
<evidence type="ECO:0000256" key="3">
    <source>
        <dbReference type="ARBA" id="ARBA00023163"/>
    </source>
</evidence>
<dbReference type="InterPro" id="IPR000835">
    <property type="entry name" value="HTH_MarR-typ"/>
</dbReference>
<proteinExistence type="predicted"/>
<dbReference type="GO" id="GO:0003677">
    <property type="term" value="F:DNA binding"/>
    <property type="evidence" value="ECO:0007669"/>
    <property type="project" value="UniProtKB-KW"/>
</dbReference>
<dbReference type="AlphaFoldDB" id="A0A7W9HH96"/>
<evidence type="ECO:0000256" key="2">
    <source>
        <dbReference type="ARBA" id="ARBA00023125"/>
    </source>
</evidence>
<evidence type="ECO:0000313" key="5">
    <source>
        <dbReference type="EMBL" id="MBB5802282.1"/>
    </source>
</evidence>
<accession>A0A7W9HH96</accession>
<dbReference type="InterPro" id="IPR036390">
    <property type="entry name" value="WH_DNA-bd_sf"/>
</dbReference>
<dbReference type="EMBL" id="JACHMO010000001">
    <property type="protein sequence ID" value="MBB5802282.1"/>
    <property type="molecule type" value="Genomic_DNA"/>
</dbReference>
<dbReference type="PROSITE" id="PS01117">
    <property type="entry name" value="HTH_MARR_1"/>
    <property type="match status" value="1"/>
</dbReference>
<dbReference type="RefSeq" id="WP_184918916.1">
    <property type="nucleotide sequence ID" value="NZ_JACHMO010000001.1"/>
</dbReference>
<organism evidence="5 6">
    <name type="scientific">Saccharothrix ecbatanensis</name>
    <dbReference type="NCBI Taxonomy" id="1105145"/>
    <lineage>
        <taxon>Bacteria</taxon>
        <taxon>Bacillati</taxon>
        <taxon>Actinomycetota</taxon>
        <taxon>Actinomycetes</taxon>
        <taxon>Pseudonocardiales</taxon>
        <taxon>Pseudonocardiaceae</taxon>
        <taxon>Saccharothrix</taxon>
    </lineage>
</organism>
<dbReference type="InterPro" id="IPR039422">
    <property type="entry name" value="MarR/SlyA-like"/>
</dbReference>
<keyword evidence="2 5" id="KW-0238">DNA-binding</keyword>
<gene>
    <name evidence="5" type="ORF">F4560_002050</name>
</gene>
<dbReference type="PANTHER" id="PTHR33164">
    <property type="entry name" value="TRANSCRIPTIONAL REGULATOR, MARR FAMILY"/>
    <property type="match status" value="1"/>
</dbReference>
<comment type="caution">
    <text evidence="5">The sequence shown here is derived from an EMBL/GenBank/DDBJ whole genome shotgun (WGS) entry which is preliminary data.</text>
</comment>
<dbReference type="PANTHER" id="PTHR33164:SF99">
    <property type="entry name" value="MARR FAMILY REGULATORY PROTEIN"/>
    <property type="match status" value="1"/>
</dbReference>
<protein>
    <submittedName>
        <fullName evidence="5">DNA-binding MarR family transcriptional regulator</fullName>
    </submittedName>
</protein>
<reference evidence="5 6" key="1">
    <citation type="submission" date="2020-08" db="EMBL/GenBank/DDBJ databases">
        <title>Sequencing the genomes of 1000 actinobacteria strains.</title>
        <authorList>
            <person name="Klenk H.-P."/>
        </authorList>
    </citation>
    <scope>NUCLEOTIDE SEQUENCE [LARGE SCALE GENOMIC DNA]</scope>
    <source>
        <strain evidence="5 6">DSM 45486</strain>
    </source>
</reference>